<keyword evidence="4" id="KW-0963">Cytoplasm</keyword>
<dbReference type="GO" id="GO:0006310">
    <property type="term" value="P:DNA recombination"/>
    <property type="evidence" value="ECO:0007669"/>
    <property type="project" value="UniProtKB-KW"/>
</dbReference>
<dbReference type="InterPro" id="IPR050090">
    <property type="entry name" value="Tyrosine_recombinase_XerCD"/>
</dbReference>
<dbReference type="Pfam" id="PF00589">
    <property type="entry name" value="Phage_integrase"/>
    <property type="match status" value="1"/>
</dbReference>
<evidence type="ECO:0000313" key="15">
    <source>
        <dbReference type="Proteomes" id="UP000243406"/>
    </source>
</evidence>
<feature type="domain" description="Tyr recombinase" evidence="12">
    <location>
        <begin position="132"/>
        <end position="328"/>
    </location>
</feature>
<keyword evidence="15" id="KW-1185">Reference proteome</keyword>
<dbReference type="GO" id="GO:0005737">
    <property type="term" value="C:cytoplasm"/>
    <property type="evidence" value="ECO:0007669"/>
    <property type="project" value="UniProtKB-SubCell"/>
</dbReference>
<comment type="function">
    <text evidence="1">Site-specific tyrosine recombinase, which acts by catalyzing the cutting and rejoining of the recombining DNA molecules.</text>
</comment>
<proteinExistence type="inferred from homology"/>
<evidence type="ECO:0000256" key="7">
    <source>
        <dbReference type="ARBA" id="ARBA00022908"/>
    </source>
</evidence>
<feature type="domain" description="Core-binding (CB)" evidence="13">
    <location>
        <begin position="19"/>
        <end position="107"/>
    </location>
</feature>
<evidence type="ECO:0000256" key="1">
    <source>
        <dbReference type="ARBA" id="ARBA00003283"/>
    </source>
</evidence>
<name>A0A1T5CNG8_9FIRM</name>
<comment type="similarity">
    <text evidence="3">Belongs to the 'phage' integrase family.</text>
</comment>
<dbReference type="RefSeq" id="WP_013361445.1">
    <property type="nucleotide sequence ID" value="NZ_DAMBHZ010000002.1"/>
</dbReference>
<evidence type="ECO:0000259" key="13">
    <source>
        <dbReference type="PROSITE" id="PS51900"/>
    </source>
</evidence>
<evidence type="ECO:0000256" key="4">
    <source>
        <dbReference type="ARBA" id="ARBA00022490"/>
    </source>
</evidence>
<keyword evidence="6" id="KW-0159">Chromosome partition</keyword>
<gene>
    <name evidence="14" type="ORF">SAMN02745120_2304</name>
</gene>
<dbReference type="InterPro" id="IPR002104">
    <property type="entry name" value="Integrase_catalytic"/>
</dbReference>
<keyword evidence="9" id="KW-0233">DNA recombination</keyword>
<accession>A0A1T5CNG8</accession>
<keyword evidence="8 11" id="KW-0238">DNA-binding</keyword>
<dbReference type="PANTHER" id="PTHR30349">
    <property type="entry name" value="PHAGE INTEGRASE-RELATED"/>
    <property type="match status" value="1"/>
</dbReference>
<evidence type="ECO:0000256" key="9">
    <source>
        <dbReference type="ARBA" id="ARBA00023172"/>
    </source>
</evidence>
<dbReference type="SUPFAM" id="SSF56349">
    <property type="entry name" value="DNA breaking-rejoining enzymes"/>
    <property type="match status" value="1"/>
</dbReference>
<dbReference type="Pfam" id="PF02899">
    <property type="entry name" value="Phage_int_SAM_1"/>
    <property type="match status" value="1"/>
</dbReference>
<organism evidence="14 15">
    <name type="scientific">Acetoanaerobium noterae</name>
    <dbReference type="NCBI Taxonomy" id="745369"/>
    <lineage>
        <taxon>Bacteria</taxon>
        <taxon>Bacillati</taxon>
        <taxon>Bacillota</taxon>
        <taxon>Clostridia</taxon>
        <taxon>Peptostreptococcales</taxon>
        <taxon>Filifactoraceae</taxon>
        <taxon>Acetoanaerobium</taxon>
    </lineage>
</organism>
<dbReference type="GO" id="GO:0007059">
    <property type="term" value="P:chromosome segregation"/>
    <property type="evidence" value="ECO:0007669"/>
    <property type="project" value="UniProtKB-KW"/>
</dbReference>
<evidence type="ECO:0000313" key="14">
    <source>
        <dbReference type="EMBL" id="SKB61055.1"/>
    </source>
</evidence>
<comment type="subcellular location">
    <subcellularLocation>
        <location evidence="2">Cytoplasm</location>
    </subcellularLocation>
</comment>
<dbReference type="InterPro" id="IPR044068">
    <property type="entry name" value="CB"/>
</dbReference>
<keyword evidence="10" id="KW-0131">Cell cycle</keyword>
<dbReference type="PANTHER" id="PTHR30349:SF77">
    <property type="entry name" value="TYROSINE RECOMBINASE XERC"/>
    <property type="match status" value="1"/>
</dbReference>
<dbReference type="InterPro" id="IPR011010">
    <property type="entry name" value="DNA_brk_join_enz"/>
</dbReference>
<evidence type="ECO:0000256" key="10">
    <source>
        <dbReference type="ARBA" id="ARBA00023306"/>
    </source>
</evidence>
<evidence type="ECO:0000256" key="6">
    <source>
        <dbReference type="ARBA" id="ARBA00022829"/>
    </source>
</evidence>
<dbReference type="Gene3D" id="1.10.150.130">
    <property type="match status" value="1"/>
</dbReference>
<evidence type="ECO:0000259" key="12">
    <source>
        <dbReference type="PROSITE" id="PS51898"/>
    </source>
</evidence>
<evidence type="ECO:0000256" key="2">
    <source>
        <dbReference type="ARBA" id="ARBA00004496"/>
    </source>
</evidence>
<dbReference type="GO" id="GO:0003677">
    <property type="term" value="F:DNA binding"/>
    <property type="evidence" value="ECO:0007669"/>
    <property type="project" value="UniProtKB-UniRule"/>
</dbReference>
<dbReference type="PROSITE" id="PS51900">
    <property type="entry name" value="CB"/>
    <property type="match status" value="1"/>
</dbReference>
<dbReference type="GO" id="GO:0051301">
    <property type="term" value="P:cell division"/>
    <property type="evidence" value="ECO:0007669"/>
    <property type="project" value="UniProtKB-KW"/>
</dbReference>
<reference evidence="15" key="1">
    <citation type="submission" date="2017-02" db="EMBL/GenBank/DDBJ databases">
        <authorList>
            <person name="Varghese N."/>
            <person name="Submissions S."/>
        </authorList>
    </citation>
    <scope>NUCLEOTIDE SEQUENCE [LARGE SCALE GENOMIC DNA]</scope>
    <source>
        <strain evidence="15">ATCC 35199</strain>
    </source>
</reference>
<dbReference type="InterPro" id="IPR013762">
    <property type="entry name" value="Integrase-like_cat_sf"/>
</dbReference>
<keyword evidence="7" id="KW-0229">DNA integration</keyword>
<evidence type="ECO:0000256" key="8">
    <source>
        <dbReference type="ARBA" id="ARBA00023125"/>
    </source>
</evidence>
<dbReference type="Gene3D" id="1.10.443.10">
    <property type="entry name" value="Intergrase catalytic core"/>
    <property type="match status" value="1"/>
</dbReference>
<dbReference type="Proteomes" id="UP000243406">
    <property type="component" value="Unassembled WGS sequence"/>
</dbReference>
<dbReference type="InterPro" id="IPR010998">
    <property type="entry name" value="Integrase_recombinase_N"/>
</dbReference>
<keyword evidence="5" id="KW-0132">Cell division</keyword>
<dbReference type="EMBL" id="FUYN01000005">
    <property type="protein sequence ID" value="SKB61055.1"/>
    <property type="molecule type" value="Genomic_DNA"/>
</dbReference>
<protein>
    <submittedName>
        <fullName evidence="14">Integrase/recombinase XerD</fullName>
    </submittedName>
</protein>
<dbReference type="PROSITE" id="PS51898">
    <property type="entry name" value="TYR_RECOMBINASE"/>
    <property type="match status" value="1"/>
</dbReference>
<evidence type="ECO:0000256" key="5">
    <source>
        <dbReference type="ARBA" id="ARBA00022618"/>
    </source>
</evidence>
<dbReference type="AlphaFoldDB" id="A0A1T5CNG8"/>
<evidence type="ECO:0000256" key="11">
    <source>
        <dbReference type="PROSITE-ProRule" id="PRU01248"/>
    </source>
</evidence>
<evidence type="ECO:0000256" key="3">
    <source>
        <dbReference type="ARBA" id="ARBA00008857"/>
    </source>
</evidence>
<dbReference type="GO" id="GO:0015074">
    <property type="term" value="P:DNA integration"/>
    <property type="evidence" value="ECO:0007669"/>
    <property type="project" value="UniProtKB-KW"/>
</dbReference>
<dbReference type="OrthoDB" id="9801717at2"/>
<sequence>MDKNFLIQINNKIDKEIPNAFKMYVKLFTNALISSGKSNNTVVSYYLDIKTFFDYCSISEILSQEITDIRPIHINSYYTHLVSVRDNNSISIKRKKYVMKLFFDFLEEQNEINKNPIPKDSVIKAKIKNPYKAPTYLEIEEIKKINKAILDTNKNEFTKIRNLFIFNLLIHTGLRINEALNLDLSDFEQGINTNRLYVKGKGEKERYLPIELNSTFFQIYEEGFVYNFAERYFTLRNKTKTSNCALFISKRGDRLTSRYVQKNLQELRLSANLNKNVTPHKLRHTFATHLLKNGTNIRLVQELLGHSSISTTQIYTHSNSKDLDEAIKKFTIKY</sequence>
<dbReference type="InterPro" id="IPR004107">
    <property type="entry name" value="Integrase_SAM-like_N"/>
</dbReference>